<dbReference type="PANTHER" id="PTHR23028:SF131">
    <property type="entry name" value="BLR2367 PROTEIN"/>
    <property type="match status" value="1"/>
</dbReference>
<keyword evidence="1" id="KW-0472">Membrane</keyword>
<dbReference type="Pfam" id="PF01757">
    <property type="entry name" value="Acyl_transf_3"/>
    <property type="match status" value="1"/>
</dbReference>
<dbReference type="RefSeq" id="WP_122129611.1">
    <property type="nucleotide sequence ID" value="NZ_CP033230.1"/>
</dbReference>
<gene>
    <name evidence="3" type="ORF">EBF16_09645</name>
</gene>
<sequence length="394" mass="43800">MTNGLLGKKDARRWEGIMRKHEELVGIQFLRGLCALGVVFGHGAAMLADPKYGGFSLWGGAMESGSLGVDIFFVISGFIMPVVALRGEGLRPALSLGDFMRKRFLRIVPMMWIAIISYALLQKLFARDLIDVGAYFRAFFLLPFSYVKPDIIWTLRQEFLFYIFFATCFIARPAWRWLILAWVLAPVAFVPTLGSFWATTAYIDNFWSIVMSSVNIEFGIGLVIGTAWVKYGTRSPILPPIHPFLLMLTLFVMLVGAWRYLGVAIQTLPSVLFMGVGGALLVELGARLVCVNGWLTRIGRLLGDASYSIYLFHLHLLAGILAIRATLGLNAPPLIALGITILLTLAATIGIFLFVERPLISWLRKMGGTHRIAIRQEEREFGTGGGQARKDIHD</sequence>
<feature type="transmembrane region" description="Helical" evidence="1">
    <location>
        <begin position="241"/>
        <end position="261"/>
    </location>
</feature>
<feature type="transmembrane region" description="Helical" evidence="1">
    <location>
        <begin position="206"/>
        <end position="229"/>
    </location>
</feature>
<dbReference type="AlphaFoldDB" id="A0A3G2UY99"/>
<dbReference type="PANTHER" id="PTHR23028">
    <property type="entry name" value="ACETYLTRANSFERASE"/>
    <property type="match status" value="1"/>
</dbReference>
<reference evidence="3 4" key="1">
    <citation type="submission" date="2018-10" db="EMBL/GenBank/DDBJ databases">
        <title>Characterization and genome analysis of a novel bacterium Sphingobium yanoikuyae SJTF8 capable of degrading PAHs.</title>
        <authorList>
            <person name="Yin C."/>
            <person name="Xiong W."/>
            <person name="Liang R."/>
        </authorList>
    </citation>
    <scope>NUCLEOTIDE SEQUENCE [LARGE SCALE GENOMIC DNA]</scope>
    <source>
        <strain evidence="3 4">SJTF8</strain>
    </source>
</reference>
<name>A0A3G2UY99_SPHYA</name>
<dbReference type="InterPro" id="IPR002656">
    <property type="entry name" value="Acyl_transf_3_dom"/>
</dbReference>
<accession>A0A3G2UY99</accession>
<feature type="transmembrane region" description="Helical" evidence="1">
    <location>
        <begin position="333"/>
        <end position="355"/>
    </location>
</feature>
<dbReference type="Proteomes" id="UP000280708">
    <property type="component" value="Chromosome"/>
</dbReference>
<evidence type="ECO:0000313" key="3">
    <source>
        <dbReference type="EMBL" id="AYO77151.1"/>
    </source>
</evidence>
<feature type="transmembrane region" description="Helical" evidence="1">
    <location>
        <begin position="104"/>
        <end position="121"/>
    </location>
</feature>
<evidence type="ECO:0000256" key="1">
    <source>
        <dbReference type="SAM" id="Phobius"/>
    </source>
</evidence>
<feature type="transmembrane region" description="Helical" evidence="1">
    <location>
        <begin position="67"/>
        <end position="84"/>
    </location>
</feature>
<dbReference type="EMBL" id="CP033230">
    <property type="protein sequence ID" value="AYO77151.1"/>
    <property type="molecule type" value="Genomic_DNA"/>
</dbReference>
<keyword evidence="1" id="KW-0812">Transmembrane</keyword>
<proteinExistence type="predicted"/>
<feature type="transmembrane region" description="Helical" evidence="1">
    <location>
        <begin position="29"/>
        <end position="47"/>
    </location>
</feature>
<feature type="transmembrane region" description="Helical" evidence="1">
    <location>
        <begin position="177"/>
        <end position="200"/>
    </location>
</feature>
<protein>
    <submittedName>
        <fullName evidence="3">Acyltransferase</fullName>
    </submittedName>
</protein>
<dbReference type="GO" id="GO:0000271">
    <property type="term" value="P:polysaccharide biosynthetic process"/>
    <property type="evidence" value="ECO:0007669"/>
    <property type="project" value="TreeGrafter"/>
</dbReference>
<keyword evidence="3" id="KW-0012">Acyltransferase</keyword>
<keyword evidence="3" id="KW-0808">Transferase</keyword>
<dbReference type="GO" id="GO:0016747">
    <property type="term" value="F:acyltransferase activity, transferring groups other than amino-acyl groups"/>
    <property type="evidence" value="ECO:0007669"/>
    <property type="project" value="InterPro"/>
</dbReference>
<feature type="transmembrane region" description="Helical" evidence="1">
    <location>
        <begin position="307"/>
        <end position="327"/>
    </location>
</feature>
<feature type="domain" description="Acyltransferase 3" evidence="2">
    <location>
        <begin position="26"/>
        <end position="349"/>
    </location>
</feature>
<evidence type="ECO:0000259" key="2">
    <source>
        <dbReference type="Pfam" id="PF01757"/>
    </source>
</evidence>
<feature type="transmembrane region" description="Helical" evidence="1">
    <location>
        <begin position="273"/>
        <end position="295"/>
    </location>
</feature>
<organism evidence="3 4">
    <name type="scientific">Sphingobium yanoikuyae</name>
    <name type="common">Sphingomonas yanoikuyae</name>
    <dbReference type="NCBI Taxonomy" id="13690"/>
    <lineage>
        <taxon>Bacteria</taxon>
        <taxon>Pseudomonadati</taxon>
        <taxon>Pseudomonadota</taxon>
        <taxon>Alphaproteobacteria</taxon>
        <taxon>Sphingomonadales</taxon>
        <taxon>Sphingomonadaceae</taxon>
        <taxon>Sphingobium</taxon>
    </lineage>
</organism>
<feature type="transmembrane region" description="Helical" evidence="1">
    <location>
        <begin position="151"/>
        <end position="170"/>
    </location>
</feature>
<dbReference type="InterPro" id="IPR050879">
    <property type="entry name" value="Acyltransferase_3"/>
</dbReference>
<keyword evidence="1" id="KW-1133">Transmembrane helix</keyword>
<dbReference type="GO" id="GO:0016020">
    <property type="term" value="C:membrane"/>
    <property type="evidence" value="ECO:0007669"/>
    <property type="project" value="TreeGrafter"/>
</dbReference>
<evidence type="ECO:0000313" key="4">
    <source>
        <dbReference type="Proteomes" id="UP000280708"/>
    </source>
</evidence>